<protein>
    <submittedName>
        <fullName evidence="1">Uncharacterized protein</fullName>
    </submittedName>
</protein>
<proteinExistence type="predicted"/>
<accession>A0ABR3MNR3</accession>
<organism evidence="1 2">
    <name type="scientific">Cirrhinus molitorella</name>
    <name type="common">mud carp</name>
    <dbReference type="NCBI Taxonomy" id="172907"/>
    <lineage>
        <taxon>Eukaryota</taxon>
        <taxon>Metazoa</taxon>
        <taxon>Chordata</taxon>
        <taxon>Craniata</taxon>
        <taxon>Vertebrata</taxon>
        <taxon>Euteleostomi</taxon>
        <taxon>Actinopterygii</taxon>
        <taxon>Neopterygii</taxon>
        <taxon>Teleostei</taxon>
        <taxon>Ostariophysi</taxon>
        <taxon>Cypriniformes</taxon>
        <taxon>Cyprinidae</taxon>
        <taxon>Labeoninae</taxon>
        <taxon>Labeonini</taxon>
        <taxon>Cirrhinus</taxon>
    </lineage>
</organism>
<evidence type="ECO:0000313" key="2">
    <source>
        <dbReference type="Proteomes" id="UP001558613"/>
    </source>
</evidence>
<evidence type="ECO:0000313" key="1">
    <source>
        <dbReference type="EMBL" id="KAL1266215.1"/>
    </source>
</evidence>
<gene>
    <name evidence="1" type="ORF">QQF64_001890</name>
</gene>
<dbReference type="Proteomes" id="UP001558613">
    <property type="component" value="Unassembled WGS sequence"/>
</dbReference>
<reference evidence="1 2" key="1">
    <citation type="submission" date="2023-09" db="EMBL/GenBank/DDBJ databases">
        <authorList>
            <person name="Wang M."/>
        </authorList>
    </citation>
    <scope>NUCLEOTIDE SEQUENCE [LARGE SCALE GENOMIC DNA]</scope>
    <source>
        <strain evidence="1">GT-2023</strain>
        <tissue evidence="1">Liver</tissue>
    </source>
</reference>
<comment type="caution">
    <text evidence="1">The sequence shown here is derived from an EMBL/GenBank/DDBJ whole genome shotgun (WGS) entry which is preliminary data.</text>
</comment>
<keyword evidence="2" id="KW-1185">Reference proteome</keyword>
<sequence>MSQACATANPPKAFQHSSFHHTYAGSFLMDVWLSEVSAPSALRSTLPLHLVCKRATSTYLFAVHCWIDASSSFTYKKHAKRHLRAGLEAFICSAAKPQAVINSRL</sequence>
<dbReference type="EMBL" id="JAYMGO010000010">
    <property type="protein sequence ID" value="KAL1266215.1"/>
    <property type="molecule type" value="Genomic_DNA"/>
</dbReference>
<name>A0ABR3MNR3_9TELE</name>